<feature type="region of interest" description="Disordered" evidence="2">
    <location>
        <begin position="352"/>
        <end position="371"/>
    </location>
</feature>
<protein>
    <recommendedName>
        <fullName evidence="4">Caspase family p20 domain-containing protein</fullName>
    </recommendedName>
</protein>
<feature type="compositionally biased region" description="Basic and acidic residues" evidence="2">
    <location>
        <begin position="571"/>
        <end position="582"/>
    </location>
</feature>
<feature type="compositionally biased region" description="Basic and acidic residues" evidence="2">
    <location>
        <begin position="591"/>
        <end position="605"/>
    </location>
</feature>
<evidence type="ECO:0000259" key="4">
    <source>
        <dbReference type="PROSITE" id="PS50208"/>
    </source>
</evidence>
<comment type="caution">
    <text evidence="5">The sequence shown here is derived from an EMBL/GenBank/DDBJ whole genome shotgun (WGS) entry which is preliminary data.</text>
</comment>
<feature type="compositionally biased region" description="Low complexity" evidence="2">
    <location>
        <begin position="651"/>
        <end position="669"/>
    </location>
</feature>
<feature type="region of interest" description="Disordered" evidence="2">
    <location>
        <begin position="651"/>
        <end position="686"/>
    </location>
</feature>
<comment type="similarity">
    <text evidence="1">Belongs to the peptidase C14A family.</text>
</comment>
<dbReference type="PANTHER" id="PTHR22576:SF37">
    <property type="entry name" value="MUCOSA-ASSOCIATED LYMPHOID TISSUE LYMPHOMA TRANSLOCATION PROTEIN 1"/>
    <property type="match status" value="1"/>
</dbReference>
<evidence type="ECO:0000313" key="6">
    <source>
        <dbReference type="Proteomes" id="UP001055153"/>
    </source>
</evidence>
<feature type="domain" description="Caspase family p20" evidence="4">
    <location>
        <begin position="26"/>
        <end position="103"/>
    </location>
</feature>
<feature type="region of interest" description="Disordered" evidence="2">
    <location>
        <begin position="556"/>
        <end position="614"/>
    </location>
</feature>
<dbReference type="Pfam" id="PF00656">
    <property type="entry name" value="Peptidase_C14"/>
    <property type="match status" value="1"/>
</dbReference>
<evidence type="ECO:0000313" key="5">
    <source>
        <dbReference type="EMBL" id="GJE02069.1"/>
    </source>
</evidence>
<dbReference type="Gene3D" id="3.40.50.1460">
    <property type="match status" value="1"/>
</dbReference>
<feature type="signal peptide" evidence="3">
    <location>
        <begin position="1"/>
        <end position="19"/>
    </location>
</feature>
<keyword evidence="3" id="KW-0732">Signal</keyword>
<dbReference type="PANTHER" id="PTHR22576">
    <property type="entry name" value="MUCOSA ASSOCIATED LYMPHOID TISSUE LYMPHOMA TRANSLOCATION PROTEIN 1/PARACASPASE"/>
    <property type="match status" value="1"/>
</dbReference>
<keyword evidence="6" id="KW-1185">Reference proteome</keyword>
<feature type="compositionally biased region" description="Basic and acidic residues" evidence="2">
    <location>
        <begin position="352"/>
        <end position="370"/>
    </location>
</feature>
<dbReference type="InterPro" id="IPR029030">
    <property type="entry name" value="Caspase-like_dom_sf"/>
</dbReference>
<evidence type="ECO:0000256" key="1">
    <source>
        <dbReference type="ARBA" id="ARBA00010134"/>
    </source>
</evidence>
<name>A0ABQ4SG06_9HYPH</name>
<dbReference type="PROSITE" id="PS50208">
    <property type="entry name" value="CASPASE_P20"/>
    <property type="match status" value="1"/>
</dbReference>
<evidence type="ECO:0000256" key="2">
    <source>
        <dbReference type="SAM" id="MobiDB-lite"/>
    </source>
</evidence>
<dbReference type="SMART" id="SM00115">
    <property type="entry name" value="CASc"/>
    <property type="match status" value="1"/>
</dbReference>
<dbReference type="EMBL" id="BPQQ01000047">
    <property type="protein sequence ID" value="GJE02069.1"/>
    <property type="molecule type" value="Genomic_DNA"/>
</dbReference>
<proteinExistence type="inferred from homology"/>
<organism evidence="5 6">
    <name type="scientific">Methylobacterium isbiliense</name>
    <dbReference type="NCBI Taxonomy" id="315478"/>
    <lineage>
        <taxon>Bacteria</taxon>
        <taxon>Pseudomonadati</taxon>
        <taxon>Pseudomonadota</taxon>
        <taxon>Alphaproteobacteria</taxon>
        <taxon>Hyphomicrobiales</taxon>
        <taxon>Methylobacteriaceae</taxon>
        <taxon>Methylobacterium</taxon>
    </lineage>
</organism>
<reference evidence="5" key="2">
    <citation type="submission" date="2021-08" db="EMBL/GenBank/DDBJ databases">
        <authorList>
            <person name="Tani A."/>
            <person name="Ola A."/>
            <person name="Ogura Y."/>
            <person name="Katsura K."/>
            <person name="Hayashi T."/>
        </authorList>
    </citation>
    <scope>NUCLEOTIDE SEQUENCE</scope>
    <source>
        <strain evidence="5">DSM 17168</strain>
    </source>
</reference>
<gene>
    <name evidence="5" type="ORF">GMJLKIPL_4013</name>
</gene>
<evidence type="ECO:0000256" key="3">
    <source>
        <dbReference type="SAM" id="SignalP"/>
    </source>
</evidence>
<dbReference type="InterPro" id="IPR052039">
    <property type="entry name" value="Caspase-related_regulators"/>
</dbReference>
<feature type="chain" id="PRO_5045165400" description="Caspase family p20 domain-containing protein" evidence="3">
    <location>
        <begin position="20"/>
        <end position="686"/>
    </location>
</feature>
<accession>A0ABQ4SG06</accession>
<dbReference type="SUPFAM" id="SSF52129">
    <property type="entry name" value="Caspase-like"/>
    <property type="match status" value="1"/>
</dbReference>
<dbReference type="RefSeq" id="WP_238237418.1">
    <property type="nucleotide sequence ID" value="NZ_BPQQ01000047.1"/>
</dbReference>
<dbReference type="Proteomes" id="UP001055153">
    <property type="component" value="Unassembled WGS sequence"/>
</dbReference>
<sequence length="686" mass="74952">MKRSLQNLLTLLLALWATAAVSAPADRRVALVIGNAAYDHFGRLSNPGNDAEDIATVLRRVGFEVLDGRDLSRRDMDRKLAQFSRLSLDADTALVYYAGHGLQYQNQNYLVPTDALLRDGFDVPFETIAVESVIGALDNARGARILILDACRDLPLKDAGKRESYGGPGLASVVGRKGLIMAYATQANHVAFDGNGRNSFYAEALLKAMQEPGLEIGQVFQHVAKAVASVTDGRQLPEVTRSYPGEVFINRDETDMQAWGRLRGTTQLADLRRFVEKYPRSFLVEDALSRIRMIEGQARAGFVAQADGERDGPRAQPDRLALARPVEAQQAAQQEVQKARRQEEDRLADLARKAREEQARQEQAGRDAEQARIAAARVQMLADEAKRREEQAKRETVAALAVPTAAEPSRLVEPAKPADAPQTAYAALSIREEAPAAKEASPATADEAVVRSVQQRLVDLGCYTEQPESAWGRQSMDALERFYRFSQSTDPTRTDASKTRAVRIVSTMPDQGVLETLNGYSGRICPISCPTGTQPRGEICVRITCPPGMSLDGDECRPQHRPLQATLPAETTKKPAAEETKRPKTAVLPEPEPKPARATVKETPRPAKHAARPVEVERPVKQAARPVEVERPVKPKVKVVEPIRARTPVPALARAPRAAPAPARAAAAPSFTPAEIGASRMMSRMP</sequence>
<dbReference type="InterPro" id="IPR011600">
    <property type="entry name" value="Pept_C14_caspase"/>
</dbReference>
<reference evidence="5" key="1">
    <citation type="journal article" date="2021" name="Front. Microbiol.">
        <title>Comprehensive Comparative Genomics and Phenotyping of Methylobacterium Species.</title>
        <authorList>
            <person name="Alessa O."/>
            <person name="Ogura Y."/>
            <person name="Fujitani Y."/>
            <person name="Takami H."/>
            <person name="Hayashi T."/>
            <person name="Sahin N."/>
            <person name="Tani A."/>
        </authorList>
    </citation>
    <scope>NUCLEOTIDE SEQUENCE</scope>
    <source>
        <strain evidence="5">DSM 17168</strain>
    </source>
</reference>
<dbReference type="InterPro" id="IPR001309">
    <property type="entry name" value="Pept_C14_p20"/>
</dbReference>
<dbReference type="InterPro" id="IPR015917">
    <property type="entry name" value="Pept_C14A"/>
</dbReference>